<comment type="caution">
    <text evidence="1">The sequence shown here is derived from an EMBL/GenBank/DDBJ whole genome shotgun (WGS) entry which is preliminary data.</text>
</comment>
<protein>
    <submittedName>
        <fullName evidence="1">DUF4920 domain-containing protein</fullName>
    </submittedName>
</protein>
<evidence type="ECO:0000313" key="1">
    <source>
        <dbReference type="EMBL" id="TXE11122.1"/>
    </source>
</evidence>
<evidence type="ECO:0000313" key="2">
    <source>
        <dbReference type="Proteomes" id="UP000321790"/>
    </source>
</evidence>
<dbReference type="EMBL" id="VOSC01000023">
    <property type="protein sequence ID" value="TXE11122.1"/>
    <property type="molecule type" value="Genomic_DNA"/>
</dbReference>
<dbReference type="InterPro" id="IPR032577">
    <property type="entry name" value="DUF4920"/>
</dbReference>
<dbReference type="Proteomes" id="UP000321790">
    <property type="component" value="Unassembled WGS sequence"/>
</dbReference>
<name>A0A5C7AZP3_9FLAO</name>
<dbReference type="OrthoDB" id="129527at2"/>
<proteinExistence type="predicted"/>
<organism evidence="1 2">
    <name type="scientific">Seonamhaeicola algicola</name>
    <dbReference type="NCBI Taxonomy" id="1719036"/>
    <lineage>
        <taxon>Bacteria</taxon>
        <taxon>Pseudomonadati</taxon>
        <taxon>Bacteroidota</taxon>
        <taxon>Flavobacteriia</taxon>
        <taxon>Flavobacteriales</taxon>
        <taxon>Flavobacteriaceae</taxon>
    </lineage>
</organism>
<accession>A0A5C7AZP3</accession>
<dbReference type="AlphaFoldDB" id="A0A5C7AZP3"/>
<reference evidence="2" key="1">
    <citation type="submission" date="2019-08" db="EMBL/GenBank/DDBJ databases">
        <title>Seonamhaeicola sediminis sp. nov., isolated from marine sediment.</title>
        <authorList>
            <person name="Cao W.R."/>
        </authorList>
    </citation>
    <scope>NUCLEOTIDE SEQUENCE [LARGE SCALE GENOMIC DNA]</scope>
    <source>
        <strain evidence="2">Gy8</strain>
    </source>
</reference>
<gene>
    <name evidence="1" type="ORF">FUA26_08610</name>
</gene>
<dbReference type="Pfam" id="PF16267">
    <property type="entry name" value="DUF4920"/>
    <property type="match status" value="1"/>
</dbReference>
<sequence length="164" mass="18020">MRLFIVAVISVLMLNSCKKKVEETKKTKEKLTYASFGKEIIADDAIASASMLAHFKDMNVGDSINSKMVATVKNVCQAKGCWMTLDLGNGNETMVKFKDYGFFVPKDITGKQVIVNGKAFVNEVPVEELQHYAEDAGKSAEEIAAITQPKKTFSFEADGVLIVQ</sequence>
<dbReference type="RefSeq" id="WP_147134479.1">
    <property type="nucleotide sequence ID" value="NZ_VOSC01000023.1"/>
</dbReference>
<keyword evidence="2" id="KW-1185">Reference proteome</keyword>